<feature type="compositionally biased region" description="Low complexity" evidence="8">
    <location>
        <begin position="795"/>
        <end position="807"/>
    </location>
</feature>
<keyword evidence="2" id="KW-0479">Metal-binding</keyword>
<dbReference type="Pfam" id="PF23007">
    <property type="entry name" value="DnaA_N-like_STI"/>
    <property type="match status" value="1"/>
</dbReference>
<dbReference type="CDD" id="cd18137">
    <property type="entry name" value="HLD_clamp_pol_III_gamma_tau"/>
    <property type="match status" value="1"/>
</dbReference>
<evidence type="ECO:0000256" key="7">
    <source>
        <dbReference type="SAM" id="Coils"/>
    </source>
</evidence>
<keyword evidence="11" id="KW-1185">Reference proteome</keyword>
<gene>
    <name evidence="10" type="ORF">IFM89_039625</name>
</gene>
<dbReference type="PANTHER" id="PTHR11669:SF63">
    <property type="entry name" value="PROTEIN STICHEL"/>
    <property type="match status" value="1"/>
</dbReference>
<evidence type="ECO:0000256" key="6">
    <source>
        <dbReference type="ARBA" id="ARBA00023054"/>
    </source>
</evidence>
<dbReference type="GO" id="GO:0046872">
    <property type="term" value="F:metal ion binding"/>
    <property type="evidence" value="ECO:0007669"/>
    <property type="project" value="UniProtKB-KW"/>
</dbReference>
<dbReference type="InterPro" id="IPR022754">
    <property type="entry name" value="DNA_pol_III_gamma-3"/>
</dbReference>
<evidence type="ECO:0000256" key="3">
    <source>
        <dbReference type="ARBA" id="ARBA00022741"/>
    </source>
</evidence>
<evidence type="ECO:0000259" key="9">
    <source>
        <dbReference type="SMART" id="SM00382"/>
    </source>
</evidence>
<protein>
    <recommendedName>
        <fullName evidence="9">AAA+ ATPase domain-containing protein</fullName>
    </recommendedName>
</protein>
<evidence type="ECO:0000256" key="5">
    <source>
        <dbReference type="ARBA" id="ARBA00022840"/>
    </source>
</evidence>
<dbReference type="InterPro" id="IPR054506">
    <property type="entry name" value="DnaA_N-like_STI"/>
</dbReference>
<dbReference type="OrthoDB" id="1911163at2759"/>
<feature type="coiled-coil region" evidence="7">
    <location>
        <begin position="750"/>
        <end position="780"/>
    </location>
</feature>
<accession>A0A835LAH3</accession>
<comment type="similarity">
    <text evidence="1">Belongs to the DnaX/STICHEL family.</text>
</comment>
<dbReference type="InterPro" id="IPR045085">
    <property type="entry name" value="HLD_clamp_pol_III_gamma_tau"/>
</dbReference>
<dbReference type="PANTHER" id="PTHR11669">
    <property type="entry name" value="REPLICATION FACTOR C / DNA POLYMERASE III GAMMA-TAU SUBUNIT"/>
    <property type="match status" value="1"/>
</dbReference>
<dbReference type="SUPFAM" id="SSF52540">
    <property type="entry name" value="P-loop containing nucleoside triphosphate hydrolases"/>
    <property type="match status" value="1"/>
</dbReference>
<dbReference type="Gene3D" id="3.40.50.300">
    <property type="entry name" value="P-loop containing nucleotide triphosphate hydrolases"/>
    <property type="match status" value="1"/>
</dbReference>
<dbReference type="GO" id="GO:0003677">
    <property type="term" value="F:DNA binding"/>
    <property type="evidence" value="ECO:0007669"/>
    <property type="project" value="InterPro"/>
</dbReference>
<feature type="compositionally biased region" description="Polar residues" evidence="8">
    <location>
        <begin position="240"/>
        <end position="251"/>
    </location>
</feature>
<name>A0A835LAH3_9MAGN</name>
<evidence type="ECO:0000256" key="4">
    <source>
        <dbReference type="ARBA" id="ARBA00022833"/>
    </source>
</evidence>
<dbReference type="Gene3D" id="1.20.272.10">
    <property type="match status" value="1"/>
</dbReference>
<dbReference type="InterPro" id="IPR008921">
    <property type="entry name" value="DNA_pol3_clamp-load_cplx_C"/>
</dbReference>
<proteinExistence type="inferred from homology"/>
<evidence type="ECO:0000256" key="1">
    <source>
        <dbReference type="ARBA" id="ARBA00006360"/>
    </source>
</evidence>
<dbReference type="NCBIfam" id="TIGR02397">
    <property type="entry name" value="dnaX_nterm"/>
    <property type="match status" value="1"/>
</dbReference>
<dbReference type="AlphaFoldDB" id="A0A835LAH3"/>
<dbReference type="Pfam" id="PF12169">
    <property type="entry name" value="DNA_pol3_gamma3"/>
    <property type="match status" value="1"/>
</dbReference>
<dbReference type="FunFam" id="1.10.8.60:FF:000013">
    <property type="entry name" value="DNA polymerase III subunit gamma/tau"/>
    <property type="match status" value="1"/>
</dbReference>
<dbReference type="GO" id="GO:0003887">
    <property type="term" value="F:DNA-directed DNA polymerase activity"/>
    <property type="evidence" value="ECO:0007669"/>
    <property type="project" value="InterPro"/>
</dbReference>
<feature type="region of interest" description="Disordered" evidence="8">
    <location>
        <begin position="151"/>
        <end position="206"/>
    </location>
</feature>
<reference evidence="10 11" key="1">
    <citation type="submission" date="2020-10" db="EMBL/GenBank/DDBJ databases">
        <title>The Coptis chinensis genome and diversification of protoberbering-type alkaloids.</title>
        <authorList>
            <person name="Wang B."/>
            <person name="Shu S."/>
            <person name="Song C."/>
            <person name="Liu Y."/>
        </authorList>
    </citation>
    <scope>NUCLEOTIDE SEQUENCE [LARGE SCALE GENOMIC DNA]</scope>
    <source>
        <strain evidence="10">HL-2020</strain>
        <tissue evidence="10">Leaf</tissue>
    </source>
</reference>
<feature type="compositionally biased region" description="Polar residues" evidence="8">
    <location>
        <begin position="190"/>
        <end position="201"/>
    </location>
</feature>
<dbReference type="InterPro" id="IPR003593">
    <property type="entry name" value="AAA+_ATPase"/>
</dbReference>
<dbReference type="SMART" id="SM00382">
    <property type="entry name" value="AAA"/>
    <property type="match status" value="1"/>
</dbReference>
<comment type="caution">
    <text evidence="10">The sequence shown here is derived from an EMBL/GenBank/DDBJ whole genome shotgun (WGS) entry which is preliminary data.</text>
</comment>
<dbReference type="GO" id="GO:0006281">
    <property type="term" value="P:DNA repair"/>
    <property type="evidence" value="ECO:0007669"/>
    <property type="project" value="TreeGrafter"/>
</dbReference>
<sequence length="1272" mass="141690">MSDLRNMNDELHWKKELTALRKAARFLPDPDTTSSLRSPLSSRSVLATSDLNYLSGTRGHYTGKLQSRSSELDYHSPLKCKNNHKQVFLYNWRHTPSKSSDSGAKLDEQRNYGNERPVPLSPGDSSSDANKEACKSDTHVDDPVVLFRYRKPNLETSTQKASKKSKKYSGVSRQRAVRRPANSKLLDLPSISSEGPITSIEQSDDTEYCNSEDLRISTRELMRKSGYTSKPASPLLSRGENWSHSSKLLTRTQREDSSLSCTPASTNSYNRYRNKHHRTVESWDDTTASFNGDEGEPLNLSRRQGCGIPCYWSKRTPKHRGSGGCYSPSLSDTLRRKGSSMLCGSQTLYHKRRSSRSTKRKLVSQSAQGLPLLTNSFDGRGVSSGDSGQSDDELSTNFGELDLEALSRLDGQRWSLSCGSQEGLELLALTGTDGGALDNGSTLSEKYRPMFFDEIIGQNIVVQSLINAILRGRIAPVYLFQGPRGTGKTSTARIFSVALNCVGTEDIKPCGSCRECTSFISGKSMNLREVDAANKTGIDRVRYLLRSLSMAPPSDFSHYKVFIIDECHLLPAKTWSAFMKFLEEPPAQIVFIFITTDLDNLPRTVLSRCQKYLFNKIRDADIITRLQKLCVSENLDVESGALHLISLNADGSLRDAETMLEQLSLLGKKITSSLVNELVGVVPDEKLLDLLELAMSSDTAETVKRSRELMDSGVDPMALMSQLAGLIMDIIAGTYHLANSKCRSSFFGGRSLTEAEVDRLKQALKLLLEAEKQLRVSSERSTWFTAALLQLGSVPYPDPSNSSSSRKQSSKTTEGEQSKFSWEVYSHKKKLDGQVMLHKPTSSASSPGTVDEHRSRLGLPLLLVDSSSSDGRPTYGRAVEGGASVAAHNGTMTESKVLRCINPEKLGDIWDKCIERCHSKTLRQLLRANGTLLSISEVEGVLIAFIALANGDIKSRAERFLSSITDSMETVMRHNVEVRLGLMRDGETYINRVRPVLPESSALKKRETTEMIEKEAKGELTNSLNGHLHWNQRQESIEGLKNSFNGSGTNLGRGTPVHSDCSVLVEDRCYQVTTALPVLSEKGNHENTKEKKQTTPMQRIQAIIDEQRLESAWLQATEKGTPASLNRLKPEKNQILPQDDISRQNQMSSMILAGVSSRKWEDELNREIKALQINEIRSHQKEQTGQRFEHYPMSPSLLHNRGYVGNFDKENLGYELRTNSGGCNGLLCWKKTKNNKKGKVKPGTPVRLHKKRHFSCFGQCGKPRKMDNKLKQ</sequence>
<evidence type="ECO:0000313" key="10">
    <source>
        <dbReference type="EMBL" id="KAF9587185.1"/>
    </source>
</evidence>
<organism evidence="10 11">
    <name type="scientific">Coptis chinensis</name>
    <dbReference type="NCBI Taxonomy" id="261450"/>
    <lineage>
        <taxon>Eukaryota</taxon>
        <taxon>Viridiplantae</taxon>
        <taxon>Streptophyta</taxon>
        <taxon>Embryophyta</taxon>
        <taxon>Tracheophyta</taxon>
        <taxon>Spermatophyta</taxon>
        <taxon>Magnoliopsida</taxon>
        <taxon>Ranunculales</taxon>
        <taxon>Ranunculaceae</taxon>
        <taxon>Coptidoideae</taxon>
        <taxon>Coptis</taxon>
    </lineage>
</organism>
<dbReference type="FunFam" id="3.40.50.300:FF:000014">
    <property type="entry name" value="DNA polymerase III subunit gamma/tau"/>
    <property type="match status" value="1"/>
</dbReference>
<evidence type="ECO:0000313" key="11">
    <source>
        <dbReference type="Proteomes" id="UP000631114"/>
    </source>
</evidence>
<keyword evidence="6 7" id="KW-0175">Coiled coil</keyword>
<evidence type="ECO:0000256" key="2">
    <source>
        <dbReference type="ARBA" id="ARBA00022723"/>
    </source>
</evidence>
<feature type="compositionally biased region" description="Low complexity" evidence="8">
    <location>
        <begin position="378"/>
        <end position="388"/>
    </location>
</feature>
<dbReference type="GO" id="GO:0003689">
    <property type="term" value="F:DNA clamp loader activity"/>
    <property type="evidence" value="ECO:0007669"/>
    <property type="project" value="TreeGrafter"/>
</dbReference>
<feature type="region of interest" description="Disordered" evidence="8">
    <location>
        <begin position="226"/>
        <end position="265"/>
    </location>
</feature>
<feature type="region of interest" description="Disordered" evidence="8">
    <location>
        <begin position="795"/>
        <end position="819"/>
    </location>
</feature>
<dbReference type="Pfam" id="PF22608">
    <property type="entry name" value="DNAX_ATPase_lid"/>
    <property type="match status" value="1"/>
</dbReference>
<dbReference type="GO" id="GO:0006261">
    <property type="term" value="P:DNA-templated DNA replication"/>
    <property type="evidence" value="ECO:0007669"/>
    <property type="project" value="TreeGrafter"/>
</dbReference>
<dbReference type="InterPro" id="IPR050238">
    <property type="entry name" value="DNA_Rep/Repair_Clamp_Loader"/>
</dbReference>
<dbReference type="InterPro" id="IPR012763">
    <property type="entry name" value="DNA_pol_III_sug/sutau_N"/>
</dbReference>
<feature type="region of interest" description="Disordered" evidence="8">
    <location>
        <begin position="374"/>
        <end position="394"/>
    </location>
</feature>
<keyword evidence="5" id="KW-0067">ATP-binding</keyword>
<dbReference type="SUPFAM" id="SSF48019">
    <property type="entry name" value="post-AAA+ oligomerization domain-like"/>
    <property type="match status" value="1"/>
</dbReference>
<dbReference type="GO" id="GO:0009360">
    <property type="term" value="C:DNA polymerase III complex"/>
    <property type="evidence" value="ECO:0007669"/>
    <property type="project" value="InterPro"/>
</dbReference>
<keyword evidence="3" id="KW-0547">Nucleotide-binding</keyword>
<dbReference type="CDD" id="cd00009">
    <property type="entry name" value="AAA"/>
    <property type="match status" value="1"/>
</dbReference>
<dbReference type="EMBL" id="JADFTS010000034">
    <property type="protein sequence ID" value="KAF9587185.1"/>
    <property type="molecule type" value="Genomic_DNA"/>
</dbReference>
<feature type="region of interest" description="Disordered" evidence="8">
    <location>
        <begin position="94"/>
        <end position="137"/>
    </location>
</feature>
<feature type="domain" description="AAA+ ATPase" evidence="9">
    <location>
        <begin position="474"/>
        <end position="624"/>
    </location>
</feature>
<dbReference type="Proteomes" id="UP000631114">
    <property type="component" value="Unassembled WGS sequence"/>
</dbReference>
<dbReference type="GO" id="GO:0005524">
    <property type="term" value="F:ATP binding"/>
    <property type="evidence" value="ECO:0007669"/>
    <property type="project" value="UniProtKB-KW"/>
</dbReference>
<dbReference type="Pfam" id="PF13177">
    <property type="entry name" value="DNA_pol3_delta2"/>
    <property type="match status" value="1"/>
</dbReference>
<dbReference type="Gene3D" id="1.10.8.60">
    <property type="match status" value="1"/>
</dbReference>
<keyword evidence="4" id="KW-0862">Zinc</keyword>
<evidence type="ECO:0000256" key="8">
    <source>
        <dbReference type="SAM" id="MobiDB-lite"/>
    </source>
</evidence>
<dbReference type="InterPro" id="IPR027417">
    <property type="entry name" value="P-loop_NTPase"/>
</dbReference>
<dbReference type="GO" id="GO:0005663">
    <property type="term" value="C:DNA replication factor C complex"/>
    <property type="evidence" value="ECO:0007669"/>
    <property type="project" value="TreeGrafter"/>
</dbReference>